<dbReference type="Proteomes" id="UP000290657">
    <property type="component" value="Unassembled WGS sequence"/>
</dbReference>
<proteinExistence type="predicted"/>
<protein>
    <submittedName>
        <fullName evidence="1">Uncharacterized protein</fullName>
    </submittedName>
</protein>
<organism evidence="1 2">
    <name type="scientific">Candidatus Marinarcus aquaticus</name>
    <dbReference type="NCBI Taxonomy" id="2044504"/>
    <lineage>
        <taxon>Bacteria</taxon>
        <taxon>Pseudomonadati</taxon>
        <taxon>Campylobacterota</taxon>
        <taxon>Epsilonproteobacteria</taxon>
        <taxon>Campylobacterales</taxon>
        <taxon>Arcobacteraceae</taxon>
        <taxon>Candidatus Marinarcus</taxon>
    </lineage>
</organism>
<dbReference type="RefSeq" id="WP_128994753.1">
    <property type="nucleotide sequence ID" value="NZ_PDKN01000001.1"/>
</dbReference>
<gene>
    <name evidence="1" type="ORF">CRV04_01000</name>
</gene>
<name>A0A4Q0XWI7_9BACT</name>
<reference evidence="1 2" key="1">
    <citation type="submission" date="2017-10" db="EMBL/GenBank/DDBJ databases">
        <title>Genomics of the genus Arcobacter.</title>
        <authorList>
            <person name="Perez-Cataluna A."/>
            <person name="Figueras M.J."/>
        </authorList>
    </citation>
    <scope>NUCLEOTIDE SEQUENCE [LARGE SCALE GENOMIC DNA]</scope>
    <source>
        <strain evidence="1 2">CECT 8987</strain>
    </source>
</reference>
<keyword evidence="2" id="KW-1185">Reference proteome</keyword>
<dbReference type="AlphaFoldDB" id="A0A4Q0XWI7"/>
<evidence type="ECO:0000313" key="1">
    <source>
        <dbReference type="EMBL" id="RXJ60619.1"/>
    </source>
</evidence>
<comment type="caution">
    <text evidence="1">The sequence shown here is derived from an EMBL/GenBank/DDBJ whole genome shotgun (WGS) entry which is preliminary data.</text>
</comment>
<dbReference type="EMBL" id="PDKN01000001">
    <property type="protein sequence ID" value="RXJ60619.1"/>
    <property type="molecule type" value="Genomic_DNA"/>
</dbReference>
<evidence type="ECO:0000313" key="2">
    <source>
        <dbReference type="Proteomes" id="UP000290657"/>
    </source>
</evidence>
<sequence>MSEVTKIKSIHLAHHLSEDEIDVSYVEKPYGDYSDPIIKLDIKEFDGEVEVKIPYSKVDELIQALKRSKQVYDKTTHPDVHAELGAEIGGGQ</sequence>
<dbReference type="OrthoDB" id="5344048at2"/>
<accession>A0A4Q0XWI7</accession>